<name>X1BLB1_9ZZZZ</name>
<protein>
    <recommendedName>
        <fullName evidence="2">DUF2442 domain-containing protein</fullName>
    </recommendedName>
</protein>
<comment type="caution">
    <text evidence="1">The sequence shown here is derived from an EMBL/GenBank/DDBJ whole genome shotgun (WGS) entry which is preliminary data.</text>
</comment>
<dbReference type="InterPro" id="IPR018841">
    <property type="entry name" value="DUF2442"/>
</dbReference>
<organism evidence="1">
    <name type="scientific">marine sediment metagenome</name>
    <dbReference type="NCBI Taxonomy" id="412755"/>
    <lineage>
        <taxon>unclassified sequences</taxon>
        <taxon>metagenomes</taxon>
        <taxon>ecological metagenomes</taxon>
    </lineage>
</organism>
<dbReference type="AlphaFoldDB" id="X1BLB1"/>
<dbReference type="Pfam" id="PF10387">
    <property type="entry name" value="DUF2442"/>
    <property type="match status" value="1"/>
</dbReference>
<gene>
    <name evidence="1" type="ORF">S01H4_43051</name>
</gene>
<dbReference type="Gene3D" id="3.30.2020.40">
    <property type="entry name" value="Uncharacterised protein PF10387, DUF2442"/>
    <property type="match status" value="1"/>
</dbReference>
<reference evidence="1" key="1">
    <citation type="journal article" date="2014" name="Front. Microbiol.">
        <title>High frequency of phylogenetically diverse reductive dehalogenase-homologous genes in deep subseafloor sedimentary metagenomes.</title>
        <authorList>
            <person name="Kawai M."/>
            <person name="Futagami T."/>
            <person name="Toyoda A."/>
            <person name="Takaki Y."/>
            <person name="Nishi S."/>
            <person name="Hori S."/>
            <person name="Arai W."/>
            <person name="Tsubouchi T."/>
            <person name="Morono Y."/>
            <person name="Uchiyama I."/>
            <person name="Ito T."/>
            <person name="Fujiyama A."/>
            <person name="Inagaki F."/>
            <person name="Takami H."/>
        </authorList>
    </citation>
    <scope>NUCLEOTIDE SEQUENCE</scope>
    <source>
        <strain evidence="1">Expedition CK06-06</strain>
    </source>
</reference>
<evidence type="ECO:0008006" key="2">
    <source>
        <dbReference type="Google" id="ProtNLM"/>
    </source>
</evidence>
<proteinExistence type="predicted"/>
<evidence type="ECO:0000313" key="1">
    <source>
        <dbReference type="EMBL" id="GAG95805.1"/>
    </source>
</evidence>
<dbReference type="EMBL" id="BART01023708">
    <property type="protein sequence ID" value="GAG95805.1"/>
    <property type="molecule type" value="Genomic_DNA"/>
</dbReference>
<sequence length="98" mass="10919">MQNRSKGFGTNTLISEPVAEKVSFDSDSMWVELADGRKLGVPLVYFPRLLNATPKQRESYVISGGGTGVHWEDIDEDICVKALMMGIGDRTKRKETQD</sequence>
<accession>X1BLB1</accession>